<protein>
    <recommendedName>
        <fullName evidence="4">DUF4468 domain-containing protein</fullName>
    </recommendedName>
</protein>
<feature type="signal peptide" evidence="1">
    <location>
        <begin position="1"/>
        <end position="19"/>
    </location>
</feature>
<sequence length="193" mass="21893">MKKYLFLLLLLPLAGIAQKKDYRVDKMLWQYEKPSAYQYRVDNFAQAQALGDSIVRESGQTPEKPDKEVILLAASLKPEEDMNIIAVSFKANGNITTYTLKGYVQRMMGYLKEVYGNMGTTVSLSTEELTVDGIPFIALHNKIRNESGRAYWTTTFIGEVSGKEFNFTTAYDKEAEGKVIEDSFRASAFRARR</sequence>
<organism evidence="2 3">
    <name type="scientific">Flaviaesturariibacter flavus</name>
    <dbReference type="NCBI Taxonomy" id="2502780"/>
    <lineage>
        <taxon>Bacteria</taxon>
        <taxon>Pseudomonadati</taxon>
        <taxon>Bacteroidota</taxon>
        <taxon>Chitinophagia</taxon>
        <taxon>Chitinophagales</taxon>
        <taxon>Chitinophagaceae</taxon>
        <taxon>Flaviaestuariibacter</taxon>
    </lineage>
</organism>
<evidence type="ECO:0008006" key="4">
    <source>
        <dbReference type="Google" id="ProtNLM"/>
    </source>
</evidence>
<evidence type="ECO:0000313" key="2">
    <source>
        <dbReference type="EMBL" id="TCJ14019.1"/>
    </source>
</evidence>
<dbReference type="OrthoDB" id="1438314at2"/>
<dbReference type="EMBL" id="SJZI01000042">
    <property type="protein sequence ID" value="TCJ14019.1"/>
    <property type="molecule type" value="Genomic_DNA"/>
</dbReference>
<feature type="chain" id="PRO_5021026920" description="DUF4468 domain-containing protein" evidence="1">
    <location>
        <begin position="20"/>
        <end position="193"/>
    </location>
</feature>
<comment type="caution">
    <text evidence="2">The sequence shown here is derived from an EMBL/GenBank/DDBJ whole genome shotgun (WGS) entry which is preliminary data.</text>
</comment>
<gene>
    <name evidence="2" type="ORF">EPD60_08370</name>
</gene>
<evidence type="ECO:0000313" key="3">
    <source>
        <dbReference type="Proteomes" id="UP000295334"/>
    </source>
</evidence>
<dbReference type="RefSeq" id="WP_131448729.1">
    <property type="nucleotide sequence ID" value="NZ_SJZI01000042.1"/>
</dbReference>
<evidence type="ECO:0000256" key="1">
    <source>
        <dbReference type="SAM" id="SignalP"/>
    </source>
</evidence>
<name>A0A4R1BAN7_9BACT</name>
<dbReference type="Proteomes" id="UP000295334">
    <property type="component" value="Unassembled WGS sequence"/>
</dbReference>
<reference evidence="2 3" key="1">
    <citation type="submission" date="2019-03" db="EMBL/GenBank/DDBJ databases">
        <authorList>
            <person name="Kim M.K.M."/>
        </authorList>
    </citation>
    <scope>NUCLEOTIDE SEQUENCE [LARGE SCALE GENOMIC DNA]</scope>
    <source>
        <strain evidence="2 3">17J68-12</strain>
    </source>
</reference>
<keyword evidence="3" id="KW-1185">Reference proteome</keyword>
<accession>A0A4R1BAN7</accession>
<keyword evidence="1" id="KW-0732">Signal</keyword>
<dbReference type="AlphaFoldDB" id="A0A4R1BAN7"/>
<proteinExistence type="predicted"/>